<evidence type="ECO:0000313" key="14">
    <source>
        <dbReference type="Proteomes" id="UP000649259"/>
    </source>
</evidence>
<dbReference type="EMBL" id="BNEB01000002">
    <property type="protein sequence ID" value="GHI59498.1"/>
    <property type="molecule type" value="Genomic_DNA"/>
</dbReference>
<dbReference type="PANTHER" id="PTHR37461">
    <property type="entry name" value="ANTI-SIGMA-K FACTOR RSKA"/>
    <property type="match status" value="1"/>
</dbReference>
<evidence type="ECO:0000313" key="13">
    <source>
        <dbReference type="EMBL" id="GHI59498.1"/>
    </source>
</evidence>
<keyword evidence="5" id="KW-1133">Transmembrane helix</keyword>
<proteinExistence type="predicted"/>
<organism evidence="13 14">
    <name type="scientific">Streptomyces asoensis</name>
    <dbReference type="NCBI Taxonomy" id="249586"/>
    <lineage>
        <taxon>Bacteria</taxon>
        <taxon>Bacillati</taxon>
        <taxon>Actinomycetota</taxon>
        <taxon>Actinomycetes</taxon>
        <taxon>Kitasatosporales</taxon>
        <taxon>Streptomycetaceae</taxon>
        <taxon>Streptomyces</taxon>
    </lineage>
</organism>
<evidence type="ECO:0000256" key="6">
    <source>
        <dbReference type="ARBA" id="ARBA00023015"/>
    </source>
</evidence>
<dbReference type="InterPro" id="IPR041916">
    <property type="entry name" value="Anti_sigma_zinc_sf"/>
</dbReference>
<evidence type="ECO:0000259" key="12">
    <source>
        <dbReference type="Pfam" id="PF13490"/>
    </source>
</evidence>
<evidence type="ECO:0000259" key="11">
    <source>
        <dbReference type="Pfam" id="PF10099"/>
    </source>
</evidence>
<dbReference type="InterPro" id="IPR018764">
    <property type="entry name" value="RskA_C"/>
</dbReference>
<feature type="domain" description="Anti-sigma K factor RskA C-terminal" evidence="11">
    <location>
        <begin position="99"/>
        <end position="242"/>
    </location>
</feature>
<comment type="subcellular location">
    <subcellularLocation>
        <location evidence="2">Cell membrane</location>
    </subcellularLocation>
    <subcellularLocation>
        <location evidence="1">Membrane</location>
        <topology evidence="1">Single-pass membrane protein</topology>
    </subcellularLocation>
</comment>
<dbReference type="Gene3D" id="1.10.10.1320">
    <property type="entry name" value="Anti-sigma factor, zinc-finger domain"/>
    <property type="match status" value="1"/>
</dbReference>
<evidence type="ECO:0000256" key="5">
    <source>
        <dbReference type="ARBA" id="ARBA00022989"/>
    </source>
</evidence>
<accession>A0ABQ3RUF9</accession>
<keyword evidence="6" id="KW-0805">Transcription regulation</keyword>
<dbReference type="Proteomes" id="UP000649259">
    <property type="component" value="Unassembled WGS sequence"/>
</dbReference>
<evidence type="ECO:0000256" key="1">
    <source>
        <dbReference type="ARBA" id="ARBA00004167"/>
    </source>
</evidence>
<sequence length="250" mass="25801">MTIEEDPHAGLGAYVLHALSPADDAAFENHLAGCDPCRREAARLLETTARLGDRARSVPVAAQARARTLRTVARTRQDRVLHRSRAPGPRTVRLALAASLAASAALGALAVHQHVETDELRTQAVRAERQTHADGTAITEVLTASDAVVHTATLAGGTPAAVVVSRSEERAVFAAHGLPALTGGRVYELWYAAAAGDRRPAGLLTGGTASDSRVLKGPPADAVAVGITVEPAGGSPQPTTRPLGAVRLAA</sequence>
<evidence type="ECO:0000256" key="4">
    <source>
        <dbReference type="ARBA" id="ARBA00022692"/>
    </source>
</evidence>
<dbReference type="InterPro" id="IPR051474">
    <property type="entry name" value="Anti-sigma-K/W_factor"/>
</dbReference>
<dbReference type="InterPro" id="IPR027383">
    <property type="entry name" value="Znf_put"/>
</dbReference>
<feature type="domain" description="Putative zinc-finger" evidence="12">
    <location>
        <begin position="11"/>
        <end position="38"/>
    </location>
</feature>
<protein>
    <recommendedName>
        <fullName evidence="10">Regulator of SigK</fullName>
    </recommendedName>
    <alternativeName>
        <fullName evidence="9">Sigma-K anti-sigma factor RskA</fullName>
    </alternativeName>
</protein>
<evidence type="ECO:0000256" key="7">
    <source>
        <dbReference type="ARBA" id="ARBA00023136"/>
    </source>
</evidence>
<reference evidence="14" key="1">
    <citation type="submission" date="2023-07" db="EMBL/GenBank/DDBJ databases">
        <title>Whole genome shotgun sequence of Streptomyces cacaoi subsp. asoensis NBRC 13813.</title>
        <authorList>
            <person name="Komaki H."/>
            <person name="Tamura T."/>
        </authorList>
    </citation>
    <scope>NUCLEOTIDE SEQUENCE [LARGE SCALE GENOMIC DNA]</scope>
    <source>
        <strain evidence="14">NBRC 13813</strain>
    </source>
</reference>
<dbReference type="Pfam" id="PF10099">
    <property type="entry name" value="RskA_C"/>
    <property type="match status" value="1"/>
</dbReference>
<keyword evidence="14" id="KW-1185">Reference proteome</keyword>
<keyword evidence="7" id="KW-0472">Membrane</keyword>
<dbReference type="RefSeq" id="WP_189926264.1">
    <property type="nucleotide sequence ID" value="NZ_BMSI01000013.1"/>
</dbReference>
<evidence type="ECO:0000256" key="2">
    <source>
        <dbReference type="ARBA" id="ARBA00004236"/>
    </source>
</evidence>
<keyword evidence="8" id="KW-0804">Transcription</keyword>
<gene>
    <name evidence="13" type="ORF">Saso_11480</name>
</gene>
<dbReference type="Pfam" id="PF13490">
    <property type="entry name" value="zf-HC2"/>
    <property type="match status" value="1"/>
</dbReference>
<evidence type="ECO:0000256" key="8">
    <source>
        <dbReference type="ARBA" id="ARBA00023163"/>
    </source>
</evidence>
<dbReference type="GeneID" id="91469072"/>
<evidence type="ECO:0000256" key="9">
    <source>
        <dbReference type="ARBA" id="ARBA00029829"/>
    </source>
</evidence>
<name>A0ABQ3RUF9_9ACTN</name>
<dbReference type="PANTHER" id="PTHR37461:SF1">
    <property type="entry name" value="ANTI-SIGMA-K FACTOR RSKA"/>
    <property type="match status" value="1"/>
</dbReference>
<keyword evidence="4" id="KW-0812">Transmembrane</keyword>
<comment type="caution">
    <text evidence="13">The sequence shown here is derived from an EMBL/GenBank/DDBJ whole genome shotgun (WGS) entry which is preliminary data.</text>
</comment>
<keyword evidence="3" id="KW-1003">Cell membrane</keyword>
<evidence type="ECO:0000256" key="3">
    <source>
        <dbReference type="ARBA" id="ARBA00022475"/>
    </source>
</evidence>
<evidence type="ECO:0000256" key="10">
    <source>
        <dbReference type="ARBA" id="ARBA00030803"/>
    </source>
</evidence>